<feature type="domain" description="AbiEi antitoxin N-terminal" evidence="1">
    <location>
        <begin position="13"/>
        <end position="54"/>
    </location>
</feature>
<reference evidence="2 3" key="1">
    <citation type="submission" date="2017-04" db="EMBL/GenBank/DDBJ databases">
        <title>Comparative genome analysis of Subtercola boreus.</title>
        <authorList>
            <person name="Cho Y.-J."/>
            <person name="Cho A."/>
            <person name="Kim O.-S."/>
            <person name="Lee J.-I."/>
        </authorList>
    </citation>
    <scope>NUCLEOTIDE SEQUENCE [LARGE SCALE GENOMIC DNA]</scope>
    <source>
        <strain evidence="2 3">P28004</strain>
    </source>
</reference>
<evidence type="ECO:0000313" key="3">
    <source>
        <dbReference type="Proteomes" id="UP000257080"/>
    </source>
</evidence>
<dbReference type="RefSeq" id="WP_116420051.1">
    <property type="nucleotide sequence ID" value="NZ_NBXD01000032.1"/>
</dbReference>
<gene>
    <name evidence="2" type="ORF">B7R25_16370</name>
</gene>
<organism evidence="2 3">
    <name type="scientific">Subtercola boreus</name>
    <dbReference type="NCBI Taxonomy" id="120213"/>
    <lineage>
        <taxon>Bacteria</taxon>
        <taxon>Bacillati</taxon>
        <taxon>Actinomycetota</taxon>
        <taxon>Actinomycetes</taxon>
        <taxon>Micrococcales</taxon>
        <taxon>Microbacteriaceae</taxon>
        <taxon>Subtercola</taxon>
    </lineage>
</organism>
<dbReference type="AlphaFoldDB" id="A0A3E0W952"/>
<accession>A0A3E0W952</accession>
<evidence type="ECO:0000259" key="1">
    <source>
        <dbReference type="Pfam" id="PF13338"/>
    </source>
</evidence>
<protein>
    <recommendedName>
        <fullName evidence="1">AbiEi antitoxin N-terminal domain-containing protein</fullName>
    </recommendedName>
</protein>
<comment type="caution">
    <text evidence="2">The sequence shown here is derived from an EMBL/GenBank/DDBJ whole genome shotgun (WGS) entry which is preliminary data.</text>
</comment>
<dbReference type="InterPro" id="IPR025159">
    <property type="entry name" value="AbiEi_N"/>
</dbReference>
<dbReference type="OrthoDB" id="3356078at2"/>
<evidence type="ECO:0000313" key="2">
    <source>
        <dbReference type="EMBL" id="RFA24642.1"/>
    </source>
</evidence>
<sequence length="377" mass="40762">MTATEALRTLEGLSSAQWGMLTTGQAAARGVTRLQLGRLAAAGHLERLTHGVYRDAGSPPTEYDDVRAVWLSLDPTRTAEQRIGDGADGAVVGGPTATYLYQIGDLQPEPYVFLSQIRRQSHRSEVQYRQRALSPDDITIVHGLPVSTPERAVADLVQDKEDTSLVADVLADAVRRTPIRLDRLAEILGPFAARNGHDKNDGAGFLEDLLERGGVDATTQATRIVRSKAWQSTAWPELNTIVQQAVAAQLPNFSKLAQFEELLAQVRLNMPKLVFAVPDFSEAIRKTLGSIDYAGLATLSAQLPDYSKLMKAVAETANVSRLVASLPAAAMTAENTQSLQHVQQLAQQAATLGIVEKVTARPSAHHHEDRRGAGQGE</sequence>
<dbReference type="Proteomes" id="UP000257080">
    <property type="component" value="Unassembled WGS sequence"/>
</dbReference>
<dbReference type="Pfam" id="PF13338">
    <property type="entry name" value="AbiEi_4"/>
    <property type="match status" value="1"/>
</dbReference>
<proteinExistence type="predicted"/>
<dbReference type="EMBL" id="NBXE01000040">
    <property type="protein sequence ID" value="RFA24642.1"/>
    <property type="molecule type" value="Genomic_DNA"/>
</dbReference>
<name>A0A3E0W952_9MICO</name>